<gene>
    <name evidence="4" type="ORF">TM51_07696</name>
</gene>
<dbReference type="InterPro" id="IPR004136">
    <property type="entry name" value="NMO"/>
</dbReference>
<keyword evidence="5" id="KW-1185">Reference proteome</keyword>
<dbReference type="RefSeq" id="WP_016188666.1">
    <property type="nucleotide sequence ID" value="NZ_AOSG01000038.1"/>
</dbReference>
<evidence type="ECO:0000313" key="4">
    <source>
        <dbReference type="EMBL" id="EOR71352.1"/>
    </source>
</evidence>
<dbReference type="AlphaFoldDB" id="A0A9P2TAB6"/>
<dbReference type="Gene3D" id="3.20.20.70">
    <property type="entry name" value="Aldolase class I"/>
    <property type="match status" value="1"/>
</dbReference>
<dbReference type="Pfam" id="PF03060">
    <property type="entry name" value="NMO"/>
    <property type="match status" value="1"/>
</dbReference>
<evidence type="ECO:0000256" key="3">
    <source>
        <dbReference type="ARBA" id="ARBA00023002"/>
    </source>
</evidence>
<evidence type="ECO:0000256" key="2">
    <source>
        <dbReference type="ARBA" id="ARBA00022643"/>
    </source>
</evidence>
<dbReference type="Proteomes" id="UP000014184">
    <property type="component" value="Unassembled WGS sequence"/>
</dbReference>
<proteinExistence type="predicted"/>
<reference evidence="4 5" key="1">
    <citation type="journal article" date="2013" name="Genome Announc.">
        <title>Draft Genome Sequence of the Lignocellulose Decomposer Thermobifida fusca Strain TM51.</title>
        <authorList>
            <person name="Toth A."/>
            <person name="Barna T."/>
            <person name="Nagy I."/>
            <person name="Horvath B."/>
            <person name="Nagy I."/>
            <person name="Tancsics A."/>
            <person name="Kriszt B."/>
            <person name="Baka E."/>
            <person name="Fekete C."/>
            <person name="Kukolya J."/>
        </authorList>
    </citation>
    <scope>NUCLEOTIDE SEQUENCE [LARGE SCALE GENOMIC DNA]</scope>
    <source>
        <strain evidence="4 5">TM51</strain>
    </source>
</reference>
<evidence type="ECO:0008006" key="6">
    <source>
        <dbReference type="Google" id="ProtNLM"/>
    </source>
</evidence>
<evidence type="ECO:0000256" key="1">
    <source>
        <dbReference type="ARBA" id="ARBA00022630"/>
    </source>
</evidence>
<dbReference type="EMBL" id="AOSG01000038">
    <property type="protein sequence ID" value="EOR71352.1"/>
    <property type="molecule type" value="Genomic_DNA"/>
</dbReference>
<organism evidence="4 5">
    <name type="scientific">Thermobifida fusca TM51</name>
    <dbReference type="NCBI Taxonomy" id="1169414"/>
    <lineage>
        <taxon>Bacteria</taxon>
        <taxon>Bacillati</taxon>
        <taxon>Actinomycetota</taxon>
        <taxon>Actinomycetes</taxon>
        <taxon>Streptosporangiales</taxon>
        <taxon>Nocardiopsidaceae</taxon>
        <taxon>Thermobifida</taxon>
    </lineage>
</organism>
<dbReference type="PANTHER" id="PTHR32332:SF38">
    <property type="entry name" value="MONOOXYGENASE RV1533-RELATED"/>
    <property type="match status" value="1"/>
</dbReference>
<keyword evidence="3" id="KW-0560">Oxidoreductase</keyword>
<dbReference type="PANTHER" id="PTHR32332">
    <property type="entry name" value="2-NITROPROPANE DIOXYGENASE"/>
    <property type="match status" value="1"/>
</dbReference>
<dbReference type="GO" id="GO:0018580">
    <property type="term" value="F:nitronate monooxygenase activity"/>
    <property type="evidence" value="ECO:0007669"/>
    <property type="project" value="InterPro"/>
</dbReference>
<accession>A0A9P2TAB6</accession>
<comment type="caution">
    <text evidence="4">The sequence shown here is derived from an EMBL/GenBank/DDBJ whole genome shotgun (WGS) entry which is preliminary data.</text>
</comment>
<keyword evidence="1" id="KW-0285">Flavoprotein</keyword>
<protein>
    <recommendedName>
        <fullName evidence="6">Nitronate monooxygenase</fullName>
    </recommendedName>
</protein>
<keyword evidence="2" id="KW-0288">FMN</keyword>
<dbReference type="CDD" id="cd04730">
    <property type="entry name" value="NPD_like"/>
    <property type="match status" value="1"/>
</dbReference>
<name>A0A9P2TAB6_THEFU</name>
<sequence>MRTALTELFGIDVPLVGFSRSPAVVAEVSKAGGLGVLAATAYGPEELDVQLTWIEEQVRGRPYGVDVLVPASTVGDRRELVARLRAQIPAEHIEFVRSLLEKYGVESGDLARGHGAADDQVVGVAPEGVEALVDVAFSHDIALIANALGPAPPFLVERGKREGVVVAALVGNARHAARQLDAGVDLLVAQGTEAGGHTGTVATMVLTPEIVELAGATPVLAAGGIASGRQMAAALALGAAGVWCGSVWLNSVEDITPDYIKRKFQAAESTDTVRSRTRTGKPARQLRSAWHDEWERPDAPEPLGMPLQMMLAKDAWQRIDAAAEQGVAGAHALGSFFVGQVVGSFGELRPAAQIVADMAAECAECITGLQRVIHGGAA</sequence>
<dbReference type="SUPFAM" id="SSF51412">
    <property type="entry name" value="Inosine monophosphate dehydrogenase (IMPDH)"/>
    <property type="match status" value="1"/>
</dbReference>
<dbReference type="InterPro" id="IPR013785">
    <property type="entry name" value="Aldolase_TIM"/>
</dbReference>
<evidence type="ECO:0000313" key="5">
    <source>
        <dbReference type="Proteomes" id="UP000014184"/>
    </source>
</evidence>